<evidence type="ECO:0000313" key="1">
    <source>
        <dbReference type="EMBL" id="KUG16280.1"/>
    </source>
</evidence>
<organism evidence="1">
    <name type="scientific">hydrocarbon metagenome</name>
    <dbReference type="NCBI Taxonomy" id="938273"/>
    <lineage>
        <taxon>unclassified sequences</taxon>
        <taxon>metagenomes</taxon>
        <taxon>ecological metagenomes</taxon>
    </lineage>
</organism>
<dbReference type="EMBL" id="LNQE01001504">
    <property type="protein sequence ID" value="KUG16280.1"/>
    <property type="molecule type" value="Genomic_DNA"/>
</dbReference>
<sequence>MANAQKCIYWKEESLIPEEIPEQYYSLDDNQMPYGGATDIHGKILWKVSKEEHDQMMFRIKKAFGKE</sequence>
<name>A0A0W8F5V0_9ZZZZ</name>
<gene>
    <name evidence="1" type="ORF">ASZ90_014067</name>
</gene>
<proteinExistence type="predicted"/>
<reference evidence="1" key="1">
    <citation type="journal article" date="2015" name="Proc. Natl. Acad. Sci. U.S.A.">
        <title>Networks of energetic and metabolic interactions define dynamics in microbial communities.</title>
        <authorList>
            <person name="Embree M."/>
            <person name="Liu J.K."/>
            <person name="Al-Bassam M.M."/>
            <person name="Zengler K."/>
        </authorList>
    </citation>
    <scope>NUCLEOTIDE SEQUENCE</scope>
</reference>
<comment type="caution">
    <text evidence="1">The sequence shown here is derived from an EMBL/GenBank/DDBJ whole genome shotgun (WGS) entry which is preliminary data.</text>
</comment>
<dbReference type="AlphaFoldDB" id="A0A0W8F5V0"/>
<protein>
    <submittedName>
        <fullName evidence="1">Uncharacterized protein</fullName>
    </submittedName>
</protein>
<accession>A0A0W8F5V0</accession>